<dbReference type="RefSeq" id="WP_133321206.1">
    <property type="nucleotide sequence ID" value="NZ_SMTF01000003.1"/>
</dbReference>
<evidence type="ECO:0000313" key="3">
    <source>
        <dbReference type="Proteomes" id="UP000294796"/>
    </source>
</evidence>
<organism evidence="2 3">
    <name type="scientific">Luteimonas aestuarii</name>
    <dbReference type="NCBI Taxonomy" id="453837"/>
    <lineage>
        <taxon>Bacteria</taxon>
        <taxon>Pseudomonadati</taxon>
        <taxon>Pseudomonadota</taxon>
        <taxon>Gammaproteobacteria</taxon>
        <taxon>Lysobacterales</taxon>
        <taxon>Lysobacteraceae</taxon>
        <taxon>Luteimonas</taxon>
    </lineage>
</organism>
<name>A0A4R5TY68_9GAMM</name>
<accession>A0A4R5TY68</accession>
<evidence type="ECO:0000256" key="1">
    <source>
        <dbReference type="SAM" id="MobiDB-lite"/>
    </source>
</evidence>
<dbReference type="GO" id="GO:0003677">
    <property type="term" value="F:DNA binding"/>
    <property type="evidence" value="ECO:0007669"/>
    <property type="project" value="UniProtKB-KW"/>
</dbReference>
<feature type="region of interest" description="Disordered" evidence="1">
    <location>
        <begin position="1"/>
        <end position="22"/>
    </location>
</feature>
<dbReference type="InterPro" id="IPR009061">
    <property type="entry name" value="DNA-bd_dom_put_sf"/>
</dbReference>
<proteinExistence type="predicted"/>
<dbReference type="Proteomes" id="UP000294796">
    <property type="component" value="Unassembled WGS sequence"/>
</dbReference>
<protein>
    <submittedName>
        <fullName evidence="2">DNA-binding protein</fullName>
    </submittedName>
</protein>
<reference evidence="2 3" key="1">
    <citation type="submission" date="2019-03" db="EMBL/GenBank/DDBJ databases">
        <title>Luteimonas zhaokaii sp.nov., isolated from the rectal contents of Plateau pika in Yushu, Qinghai Province, China.</title>
        <authorList>
            <person name="Zhang G."/>
        </authorList>
    </citation>
    <scope>NUCLEOTIDE SEQUENCE [LARGE SCALE GENOMIC DNA]</scope>
    <source>
        <strain evidence="2 3">B9</strain>
    </source>
</reference>
<keyword evidence="2" id="KW-0238">DNA-binding</keyword>
<sequence>MPQKSHSAAQDDLSAGGRTGDNVDLVDTATASKILKRSEKTLIRWRRLRRGPPYVRIEDRVLYDRQRINGWIAKHVVEHDDA</sequence>
<gene>
    <name evidence="2" type="ORF">E2F46_06140</name>
</gene>
<comment type="caution">
    <text evidence="2">The sequence shown here is derived from an EMBL/GenBank/DDBJ whole genome shotgun (WGS) entry which is preliminary data.</text>
</comment>
<dbReference type="AlphaFoldDB" id="A0A4R5TY68"/>
<keyword evidence="3" id="KW-1185">Reference proteome</keyword>
<evidence type="ECO:0000313" key="2">
    <source>
        <dbReference type="EMBL" id="TDK26174.1"/>
    </source>
</evidence>
<dbReference type="SUPFAM" id="SSF46955">
    <property type="entry name" value="Putative DNA-binding domain"/>
    <property type="match status" value="1"/>
</dbReference>
<dbReference type="EMBL" id="SMTF01000003">
    <property type="protein sequence ID" value="TDK26174.1"/>
    <property type="molecule type" value="Genomic_DNA"/>
</dbReference>
<dbReference type="OrthoDB" id="6059216at2"/>